<feature type="active site" description="Charge relay system; for autoendoproteolytic cleavage activity" evidence="12">
    <location>
        <position position="219"/>
    </location>
</feature>
<evidence type="ECO:0000313" key="13">
    <source>
        <dbReference type="EMBL" id="KOS14530.1"/>
    </source>
</evidence>
<comment type="PTM">
    <text evidence="12">Is synthesized initially as an inactive proenzyme. Formation of the active enzyme involves a self-maturation process in which the active site pyruvoyl group is generated from an internal serine residue via an autocatalytic post-translational modification. Two non-identical subunits are generated from the proenzyme in this reaction, and the pyruvate is formed at the N-terminus of the alpha chain, which is derived from the carboxyl end of the proenzyme. The autoendoproteolytic cleavage occurs by a canonical serine protease mechanism, in which the side chain hydroxyl group of the serine supplies its oxygen atom to form the C-terminus of the beta chain, while the remainder of the serine residue undergoes an oxidative deamination to produce ammonia and the pyruvoyl prosthetic group on the alpha chain. During this reaction, the Ser that is part of the protease active site of the proenzyme becomes the pyruvoyl prosthetic group, which constitutes an essential element of the active site of the mature decarboxylase.</text>
</comment>
<comment type="subunit">
    <text evidence="12">Heterodimer of a large membrane-associated beta subunit and a small pyruvoyl-containing alpha subunit.</text>
</comment>
<evidence type="ECO:0000256" key="7">
    <source>
        <dbReference type="ARBA" id="ARBA00023136"/>
    </source>
</evidence>
<evidence type="ECO:0000256" key="9">
    <source>
        <dbReference type="ARBA" id="ARBA00023239"/>
    </source>
</evidence>
<evidence type="ECO:0000256" key="12">
    <source>
        <dbReference type="HAMAP-Rule" id="MF_03208"/>
    </source>
</evidence>
<keyword evidence="12" id="KW-0496">Mitochondrion</keyword>
<keyword evidence="9 12" id="KW-0456">Lyase</keyword>
<comment type="subcellular location">
    <molecule>Phosphatidylserine decarboxylase 1 beta chain</molecule>
    <subcellularLocation>
        <location evidence="12">Mitochondrion inner membrane</location>
        <topology evidence="12">Single-pass membrane protein</topology>
        <orientation evidence="12">Intermembrane side</orientation>
    </subcellularLocation>
</comment>
<protein>
    <recommendedName>
        <fullName evidence="12">Phosphatidylserine decarboxylase proenzyme 1, mitochondrial</fullName>
        <ecNumber evidence="12">4.1.1.65</ecNumber>
    </recommendedName>
    <component>
        <recommendedName>
            <fullName evidence="12">Phosphatidylserine decarboxylase 1 beta chain</fullName>
        </recommendedName>
    </component>
    <component>
        <recommendedName>
            <fullName evidence="12">Phosphatidylserine decarboxylase 1 alpha chain</fullName>
        </recommendedName>
    </component>
</protein>
<feature type="active site" description="Schiff-base intermediate with substrate; via pyruvic acid; for decarboxylase activity" evidence="12">
    <location>
        <position position="526"/>
    </location>
</feature>
<comment type="pathway">
    <text evidence="12">Phospholipid metabolism; phosphatidylethanolamine biosynthesis; phosphatidylethanolamine from CDP-diacylglycerol: step 2/2.</text>
</comment>
<comment type="catalytic activity">
    <reaction evidence="12">
        <text>a 1,2-diacyl-sn-glycero-3-phospho-L-serine + H(+) = a 1,2-diacyl-sn-glycero-3-phosphoethanolamine + CO2</text>
        <dbReference type="Rhea" id="RHEA:20828"/>
        <dbReference type="ChEBI" id="CHEBI:15378"/>
        <dbReference type="ChEBI" id="CHEBI:16526"/>
        <dbReference type="ChEBI" id="CHEBI:57262"/>
        <dbReference type="ChEBI" id="CHEBI:64612"/>
        <dbReference type="EC" id="4.1.1.65"/>
    </reaction>
</comment>
<evidence type="ECO:0000256" key="8">
    <source>
        <dbReference type="ARBA" id="ARBA00023209"/>
    </source>
</evidence>
<dbReference type="AlphaFoldDB" id="A0A0M8MVD6"/>
<keyword evidence="6 12" id="KW-0443">Lipid metabolism</keyword>
<dbReference type="GO" id="GO:0006646">
    <property type="term" value="P:phosphatidylethanolamine biosynthetic process"/>
    <property type="evidence" value="ECO:0007669"/>
    <property type="project" value="UniProtKB-UniRule"/>
</dbReference>
<keyword evidence="4 12" id="KW-0210">Decarboxylase</keyword>
<dbReference type="InterPro" id="IPR033177">
    <property type="entry name" value="PSD-B"/>
</dbReference>
<evidence type="ECO:0000256" key="3">
    <source>
        <dbReference type="ARBA" id="ARBA00022692"/>
    </source>
</evidence>
<organism evidence="13 14">
    <name type="scientific">Malassezia pachydermatis</name>
    <dbReference type="NCBI Taxonomy" id="77020"/>
    <lineage>
        <taxon>Eukaryota</taxon>
        <taxon>Fungi</taxon>
        <taxon>Dikarya</taxon>
        <taxon>Basidiomycota</taxon>
        <taxon>Ustilaginomycotina</taxon>
        <taxon>Malasseziomycetes</taxon>
        <taxon>Malasseziales</taxon>
        <taxon>Malasseziaceae</taxon>
        <taxon>Malassezia</taxon>
    </lineage>
</organism>
<dbReference type="InterPro" id="IPR003817">
    <property type="entry name" value="PS_Dcarbxylase"/>
</dbReference>
<keyword evidence="3 12" id="KW-0812">Transmembrane</keyword>
<evidence type="ECO:0000256" key="4">
    <source>
        <dbReference type="ARBA" id="ARBA00022793"/>
    </source>
</evidence>
<keyword evidence="8 12" id="KW-0594">Phospholipid biosynthesis</keyword>
<keyword evidence="7 12" id="KW-0472">Membrane</keyword>
<sequence length="558" mass="61999">MAGGWATPRVLYAMWLVTRPLAGRAPPTARLGLGAVRAYVRSPLEAEKEASTVRGQRAERARLQKLPRTTAEAGGPWARARRAWRETPLKWSPIPIALGAVVLVGVQAHREYNRHRRDAALVDEHGRPVRESGPWALYVLGALPLNAMSRAWGWANGLTLPVWFRPYGFKFYAWLFGCNLEEMREKDLTKYPSLGEFFTRELAPGARPVSDALLVSPADGKVLHFGTVEGDRVEQVKGLTYSLDSLLGNNAKAESMQIIPREAGDENVESEHAFAEVNGIAYSVPQLLGERTSRVRRVRDYVAGLARGSYRSLKQLVLWKRHAYDHVPTRQATDAEVAADELDAQEEGADEEHDVGIPTSDSAETLGHYASVAMDLRAEALPQLEASRHVAPGHRLYFCVIYLSPGDYHRFHSPVPWVVELRRHFRGELYSVSPYVAARLPNLFVINERVALLGRWRYGFFSMTPVGATNVGSILIHFDRNLRTNLRAERHLAGTFVEATYNAASRVLGGQPLAKGDEMGRFLLGSTIVLVFEAPETFQFTCHAGDQVHVGEALGDVL</sequence>
<keyword evidence="12" id="KW-0865">Zymogen</keyword>
<keyword evidence="11 12" id="KW-0670">Pyruvate</keyword>
<feature type="modified residue" description="Pyruvic acid (Ser); by autocatalysis" evidence="12">
    <location>
        <position position="526"/>
    </location>
</feature>
<dbReference type="PANTHER" id="PTHR10067">
    <property type="entry name" value="PHOSPHATIDYLSERINE DECARBOXYLASE"/>
    <property type="match status" value="1"/>
</dbReference>
<dbReference type="InterPro" id="IPR033661">
    <property type="entry name" value="PSD_type1_euk"/>
</dbReference>
<comment type="caution">
    <text evidence="13">The sequence shown here is derived from an EMBL/GenBank/DDBJ whole genome shotgun (WGS) entry which is preliminary data.</text>
</comment>
<gene>
    <name evidence="12" type="primary">PSD1</name>
    <name evidence="13" type="ORF">Malapachy_0867</name>
</gene>
<evidence type="ECO:0000256" key="5">
    <source>
        <dbReference type="ARBA" id="ARBA00022989"/>
    </source>
</evidence>
<keyword evidence="14" id="KW-1185">Reference proteome</keyword>
<feature type="chain" id="PRO_5023282046" description="Phosphatidylserine decarboxylase 1 beta chain" evidence="12">
    <location>
        <begin position="1"/>
        <end position="525"/>
    </location>
</feature>
<dbReference type="EC" id="4.1.1.65" evidence="12"/>
<dbReference type="GO" id="GO:0005743">
    <property type="term" value="C:mitochondrial inner membrane"/>
    <property type="evidence" value="ECO:0007669"/>
    <property type="project" value="UniProtKB-SubCell"/>
</dbReference>
<feature type="site" description="Cleavage (non-hydrolytic); by autocatalysis" evidence="12">
    <location>
        <begin position="525"/>
        <end position="526"/>
    </location>
</feature>
<dbReference type="Pfam" id="PF02666">
    <property type="entry name" value="PS_Dcarbxylase"/>
    <property type="match status" value="2"/>
</dbReference>
<dbReference type="OrthoDB" id="4330at2759"/>
<feature type="active site" description="Charge relay system; for autoendoproteolytic cleavage activity" evidence="12">
    <location>
        <position position="412"/>
    </location>
</feature>
<keyword evidence="5 12" id="KW-1133">Transmembrane helix</keyword>
<dbReference type="UniPathway" id="UPA00558">
    <property type="reaction ID" value="UER00616"/>
</dbReference>
<feature type="topological domain" description="Mitochondrial intermembrane" evidence="12">
    <location>
        <begin position="110"/>
        <end position="558"/>
    </location>
</feature>
<dbReference type="NCBIfam" id="TIGR00163">
    <property type="entry name" value="PS_decarb"/>
    <property type="match status" value="1"/>
</dbReference>
<evidence type="ECO:0000256" key="11">
    <source>
        <dbReference type="ARBA" id="ARBA00023317"/>
    </source>
</evidence>
<feature type="chain" id="PRO_5023282044" description="Phosphatidylserine decarboxylase 1 alpha chain" evidence="12">
    <location>
        <begin position="526"/>
        <end position="558"/>
    </location>
</feature>
<comment type="cofactor">
    <cofactor evidence="12">
        <name>pyruvate</name>
        <dbReference type="ChEBI" id="CHEBI:15361"/>
    </cofactor>
    <text evidence="12">Binds 1 pyruvoyl group covalently per subunit.</text>
</comment>
<accession>A0A0M8MVD6</accession>
<reference evidence="13 14" key="1">
    <citation type="submission" date="2015-07" db="EMBL/GenBank/DDBJ databases">
        <title>Draft Genome Sequence of Malassezia furfur CBS1878 and Malassezia pachydermatis CBS1879.</title>
        <authorList>
            <person name="Triana S."/>
            <person name="Ohm R."/>
            <person name="Gonzalez A."/>
            <person name="DeCock H."/>
            <person name="Restrepo S."/>
            <person name="Celis A."/>
        </authorList>
    </citation>
    <scope>NUCLEOTIDE SEQUENCE [LARGE SCALE GENOMIC DNA]</scope>
    <source>
        <strain evidence="13 14">CBS 1879</strain>
    </source>
</reference>
<dbReference type="STRING" id="77020.A0A0M8MVD6"/>
<dbReference type="PANTHER" id="PTHR10067:SF6">
    <property type="entry name" value="PHOSPHATIDYLSERINE DECARBOXYLASE PROENZYME, MITOCHONDRIAL"/>
    <property type="match status" value="1"/>
</dbReference>
<comment type="subcellular location">
    <molecule>Phosphatidylserine decarboxylase 1 alpha chain</molecule>
    <subcellularLocation>
        <location evidence="12">Mitochondrion inner membrane</location>
        <topology evidence="12">Peripheral membrane protein</topology>
        <orientation evidence="12">Intermembrane side</orientation>
    </subcellularLocation>
    <text evidence="12">Anchored to the mitochondrial inner membrane through its interaction with the integral membrane beta chain.</text>
</comment>
<dbReference type="VEuPathDB" id="FungiDB:Malapachy_0867"/>
<keyword evidence="12" id="KW-0999">Mitochondrion inner membrane</keyword>
<evidence type="ECO:0000256" key="10">
    <source>
        <dbReference type="ARBA" id="ARBA00023264"/>
    </source>
</evidence>
<dbReference type="GeneID" id="28727255"/>
<dbReference type="GO" id="GO:0004609">
    <property type="term" value="F:phosphatidylserine decarboxylase activity"/>
    <property type="evidence" value="ECO:0007669"/>
    <property type="project" value="UniProtKB-UniRule"/>
</dbReference>
<dbReference type="EMBL" id="LGAV01000003">
    <property type="protein sequence ID" value="KOS14530.1"/>
    <property type="molecule type" value="Genomic_DNA"/>
</dbReference>
<keyword evidence="10 12" id="KW-1208">Phospholipid metabolism</keyword>
<dbReference type="GO" id="GO:0016540">
    <property type="term" value="P:protein autoprocessing"/>
    <property type="evidence" value="ECO:0007669"/>
    <property type="project" value="UniProtKB-UniRule"/>
</dbReference>
<comment type="similarity">
    <text evidence="12">Belongs to the phosphatidylserine decarboxylase family. PSD-B subfamily. Eukaryotic type I sub-subfamily.</text>
</comment>
<evidence type="ECO:0000256" key="2">
    <source>
        <dbReference type="ARBA" id="ARBA00022516"/>
    </source>
</evidence>
<evidence type="ECO:0000256" key="6">
    <source>
        <dbReference type="ARBA" id="ARBA00023098"/>
    </source>
</evidence>
<name>A0A0M8MVD6_9BASI</name>
<dbReference type="RefSeq" id="XP_017992162.1">
    <property type="nucleotide sequence ID" value="XM_018135380.1"/>
</dbReference>
<keyword evidence="2 12" id="KW-0444">Lipid biosynthesis</keyword>
<dbReference type="Proteomes" id="UP000037751">
    <property type="component" value="Unassembled WGS sequence"/>
</dbReference>
<comment type="pathway">
    <text evidence="1">Lipid metabolism.</text>
</comment>
<feature type="active site" description="Charge relay system; for autoendoproteolytic cleavage activity" evidence="12">
    <location>
        <position position="526"/>
    </location>
</feature>
<comment type="function">
    <text evidence="12">Catalyzes the formation of phosphatidylethanolamine (PtdEtn) from phosphatidylserine (PtdSer). Plays a central role in phospholipid metabolism and in the interorganelle trafficking of phosphatidylserine.</text>
</comment>
<proteinExistence type="inferred from homology"/>
<evidence type="ECO:0000256" key="1">
    <source>
        <dbReference type="ARBA" id="ARBA00005189"/>
    </source>
</evidence>
<evidence type="ECO:0000313" key="14">
    <source>
        <dbReference type="Proteomes" id="UP000037751"/>
    </source>
</evidence>
<dbReference type="HAMAP" id="MF_03208">
    <property type="entry name" value="PS_decarb_PSD_B_type1_euk"/>
    <property type="match status" value="1"/>
</dbReference>
<feature type="topological domain" description="Mitochondrial matrix" evidence="12">
    <location>
        <begin position="1"/>
        <end position="90"/>
    </location>
</feature>